<dbReference type="InterPro" id="IPR008283">
    <property type="entry name" value="Peptidase_M17_N"/>
</dbReference>
<comment type="similarity">
    <text evidence="3 8">Belongs to the peptidase M17 family.</text>
</comment>
<dbReference type="GO" id="GO:0006508">
    <property type="term" value="P:proteolysis"/>
    <property type="evidence" value="ECO:0007669"/>
    <property type="project" value="UniProtKB-KW"/>
</dbReference>
<dbReference type="InterPro" id="IPR043472">
    <property type="entry name" value="Macro_dom-like"/>
</dbReference>
<organism evidence="10 11">
    <name type="scientific">Arthrobacter pigmenti</name>
    <dbReference type="NCBI Taxonomy" id="271432"/>
    <lineage>
        <taxon>Bacteria</taxon>
        <taxon>Bacillati</taxon>
        <taxon>Actinomycetota</taxon>
        <taxon>Actinomycetes</taxon>
        <taxon>Micrococcales</taxon>
        <taxon>Micrococcaceae</taxon>
        <taxon>Arthrobacter</taxon>
    </lineage>
</organism>
<dbReference type="InterPro" id="IPR023042">
    <property type="entry name" value="Peptidase_M17_leu_NH2_pept"/>
</dbReference>
<evidence type="ECO:0000256" key="2">
    <source>
        <dbReference type="ARBA" id="ARBA00000967"/>
    </source>
</evidence>
<feature type="active site" evidence="8">
    <location>
        <position position="284"/>
    </location>
</feature>
<dbReference type="EC" id="3.4.11.10" evidence="8"/>
<dbReference type="EC" id="3.4.11.1" evidence="8"/>
<dbReference type="GO" id="GO:0070006">
    <property type="term" value="F:metalloaminopeptidase activity"/>
    <property type="evidence" value="ECO:0007669"/>
    <property type="project" value="InterPro"/>
</dbReference>
<feature type="binding site" evidence="8">
    <location>
        <position position="277"/>
    </location>
    <ligand>
        <name>Mn(2+)</name>
        <dbReference type="ChEBI" id="CHEBI:29035"/>
        <label>2</label>
    </ligand>
</feature>
<dbReference type="PROSITE" id="PS00631">
    <property type="entry name" value="CYTOSOL_AP"/>
    <property type="match status" value="1"/>
</dbReference>
<dbReference type="NCBIfam" id="NF002073">
    <property type="entry name" value="PRK00913.1-2"/>
    <property type="match status" value="1"/>
</dbReference>
<accession>A0A846RFZ8</accession>
<dbReference type="SUPFAM" id="SSF52949">
    <property type="entry name" value="Macro domain-like"/>
    <property type="match status" value="1"/>
</dbReference>
<dbReference type="CDD" id="cd00433">
    <property type="entry name" value="Peptidase_M17"/>
    <property type="match status" value="1"/>
</dbReference>
<keyword evidence="8" id="KW-0963">Cytoplasm</keyword>
<evidence type="ECO:0000259" key="9">
    <source>
        <dbReference type="PROSITE" id="PS00631"/>
    </source>
</evidence>
<dbReference type="Pfam" id="PF02789">
    <property type="entry name" value="Peptidase_M17_N"/>
    <property type="match status" value="1"/>
</dbReference>
<dbReference type="RefSeq" id="WP_167992478.1">
    <property type="nucleotide sequence ID" value="NZ_JAATJL010000001.1"/>
</dbReference>
<evidence type="ECO:0000256" key="1">
    <source>
        <dbReference type="ARBA" id="ARBA00000135"/>
    </source>
</evidence>
<feature type="binding site" evidence="8">
    <location>
        <position position="356"/>
    </location>
    <ligand>
        <name>Mn(2+)</name>
        <dbReference type="ChEBI" id="CHEBI:29035"/>
        <label>1</label>
    </ligand>
</feature>
<feature type="binding site" evidence="8">
    <location>
        <position position="277"/>
    </location>
    <ligand>
        <name>Mn(2+)</name>
        <dbReference type="ChEBI" id="CHEBI:29035"/>
        <label>1</label>
    </ligand>
</feature>
<dbReference type="SUPFAM" id="SSF53187">
    <property type="entry name" value="Zn-dependent exopeptidases"/>
    <property type="match status" value="1"/>
</dbReference>
<evidence type="ECO:0000256" key="5">
    <source>
        <dbReference type="ARBA" id="ARBA00022670"/>
    </source>
</evidence>
<evidence type="ECO:0000256" key="3">
    <source>
        <dbReference type="ARBA" id="ARBA00009528"/>
    </source>
</evidence>
<evidence type="ECO:0000256" key="4">
    <source>
        <dbReference type="ARBA" id="ARBA00022438"/>
    </source>
</evidence>
<dbReference type="Gene3D" id="3.40.630.10">
    <property type="entry name" value="Zn peptidases"/>
    <property type="match status" value="1"/>
</dbReference>
<keyword evidence="8" id="KW-0464">Manganese</keyword>
<dbReference type="AlphaFoldDB" id="A0A846RFZ8"/>
<feature type="binding site" evidence="8">
    <location>
        <position position="272"/>
    </location>
    <ligand>
        <name>Mn(2+)</name>
        <dbReference type="ChEBI" id="CHEBI:29035"/>
        <label>2</label>
    </ligand>
</feature>
<protein>
    <recommendedName>
        <fullName evidence="8">Probable cytosol aminopeptidase</fullName>
        <ecNumber evidence="8">3.4.11.1</ecNumber>
    </recommendedName>
    <alternativeName>
        <fullName evidence="8">Leucine aminopeptidase</fullName>
        <shortName evidence="8">LAP</shortName>
        <ecNumber evidence="8">3.4.11.10</ecNumber>
    </alternativeName>
    <alternativeName>
        <fullName evidence="8">Leucyl aminopeptidase</fullName>
    </alternativeName>
</protein>
<feature type="active site" evidence="8">
    <location>
        <position position="358"/>
    </location>
</feature>
<evidence type="ECO:0000313" key="10">
    <source>
        <dbReference type="EMBL" id="NJC22118.1"/>
    </source>
</evidence>
<evidence type="ECO:0000313" key="11">
    <source>
        <dbReference type="Proteomes" id="UP000547458"/>
    </source>
</evidence>
<dbReference type="PANTHER" id="PTHR11963:SF23">
    <property type="entry name" value="CYTOSOL AMINOPEPTIDASE"/>
    <property type="match status" value="1"/>
</dbReference>
<dbReference type="EMBL" id="JAATJL010000001">
    <property type="protein sequence ID" value="NJC22118.1"/>
    <property type="molecule type" value="Genomic_DNA"/>
</dbReference>
<dbReference type="GO" id="GO:0005737">
    <property type="term" value="C:cytoplasm"/>
    <property type="evidence" value="ECO:0007669"/>
    <property type="project" value="UniProtKB-SubCell"/>
</dbReference>
<comment type="subcellular location">
    <subcellularLocation>
        <location evidence="8">Cytoplasm</location>
    </subcellularLocation>
</comment>
<dbReference type="PANTHER" id="PTHR11963">
    <property type="entry name" value="LEUCINE AMINOPEPTIDASE-RELATED"/>
    <property type="match status" value="1"/>
</dbReference>
<keyword evidence="6 8" id="KW-0378">Hydrolase</keyword>
<feature type="binding site" evidence="8">
    <location>
        <position position="354"/>
    </location>
    <ligand>
        <name>Mn(2+)</name>
        <dbReference type="ChEBI" id="CHEBI:29035"/>
        <label>1</label>
    </ligand>
</feature>
<keyword evidence="4 8" id="KW-0031">Aminopeptidase</keyword>
<name>A0A846RFZ8_9MICC</name>
<feature type="binding site" evidence="8">
    <location>
        <position position="356"/>
    </location>
    <ligand>
        <name>Mn(2+)</name>
        <dbReference type="ChEBI" id="CHEBI:29035"/>
        <label>2</label>
    </ligand>
</feature>
<keyword evidence="5 8" id="KW-0645">Protease</keyword>
<dbReference type="GO" id="GO:0030145">
    <property type="term" value="F:manganese ion binding"/>
    <property type="evidence" value="ECO:0007669"/>
    <property type="project" value="UniProtKB-UniRule"/>
</dbReference>
<evidence type="ECO:0000256" key="6">
    <source>
        <dbReference type="ARBA" id="ARBA00022801"/>
    </source>
</evidence>
<feature type="binding site" evidence="8">
    <location>
        <position position="295"/>
    </location>
    <ligand>
        <name>Mn(2+)</name>
        <dbReference type="ChEBI" id="CHEBI:29035"/>
        <label>2</label>
    </ligand>
</feature>
<dbReference type="Gene3D" id="3.40.220.10">
    <property type="entry name" value="Leucine Aminopeptidase, subunit E, domain 1"/>
    <property type="match status" value="1"/>
</dbReference>
<reference evidence="10 11" key="1">
    <citation type="submission" date="2020-03" db="EMBL/GenBank/DDBJ databases">
        <title>Sequencing the genomes of 1000 actinobacteria strains.</title>
        <authorList>
            <person name="Klenk H.-P."/>
        </authorList>
    </citation>
    <scope>NUCLEOTIDE SEQUENCE [LARGE SCALE GENOMIC DNA]</scope>
    <source>
        <strain evidence="10 11">DSM 16403</strain>
    </source>
</reference>
<dbReference type="HAMAP" id="MF_00181">
    <property type="entry name" value="Cytosol_peptidase_M17"/>
    <property type="match status" value="1"/>
</dbReference>
<evidence type="ECO:0000256" key="8">
    <source>
        <dbReference type="HAMAP-Rule" id="MF_00181"/>
    </source>
</evidence>
<dbReference type="PRINTS" id="PR00481">
    <property type="entry name" value="LAMNOPPTDASE"/>
</dbReference>
<feature type="domain" description="Cytosol aminopeptidase" evidence="9">
    <location>
        <begin position="352"/>
        <end position="359"/>
    </location>
</feature>
<comment type="catalytic activity">
    <reaction evidence="1 8">
        <text>Release of an N-terminal amino acid, Xaa-|-Yaa-, in which Xaa is preferably Leu, but may be other amino acids including Pro although not Arg or Lys, and Yaa may be Pro. Amino acid amides and methyl esters are also readily hydrolyzed, but rates on arylamides are exceedingly low.</text>
        <dbReference type="EC" id="3.4.11.1"/>
    </reaction>
</comment>
<proteinExistence type="inferred from homology"/>
<evidence type="ECO:0000256" key="7">
    <source>
        <dbReference type="ARBA" id="ARBA00049972"/>
    </source>
</evidence>
<dbReference type="Proteomes" id="UP000547458">
    <property type="component" value="Unassembled WGS sequence"/>
</dbReference>
<comment type="catalytic activity">
    <reaction evidence="2 8">
        <text>Release of an N-terminal amino acid, preferentially leucine, but not glutamic or aspartic acids.</text>
        <dbReference type="EC" id="3.4.11.10"/>
    </reaction>
</comment>
<keyword evidence="8" id="KW-0479">Metal-binding</keyword>
<comment type="cofactor">
    <cofactor evidence="8">
        <name>Mn(2+)</name>
        <dbReference type="ChEBI" id="CHEBI:29035"/>
    </cofactor>
    <text evidence="8">Binds 2 manganese ions per subunit.</text>
</comment>
<dbReference type="InterPro" id="IPR000819">
    <property type="entry name" value="Peptidase_M17_C"/>
</dbReference>
<gene>
    <name evidence="8" type="primary">pepA</name>
    <name evidence="10" type="ORF">BJ994_001194</name>
</gene>
<comment type="function">
    <text evidence="7 8">Presumably involved in the processing and regular turnover of intracellular proteins. Catalyzes the removal of unsubstituted N-terminal amino acids from various peptides.</text>
</comment>
<keyword evidence="11" id="KW-1185">Reference proteome</keyword>
<dbReference type="Pfam" id="PF00883">
    <property type="entry name" value="Peptidase_M17"/>
    <property type="match status" value="1"/>
</dbReference>
<comment type="caution">
    <text evidence="10">The sequence shown here is derived from an EMBL/GenBank/DDBJ whole genome shotgun (WGS) entry which is preliminary data.</text>
</comment>
<dbReference type="InterPro" id="IPR011356">
    <property type="entry name" value="Leucine_aapep/pepB"/>
</dbReference>
<sequence>MSNTSEIQLTAVSKDIKKAGCEVLVIGTGQTPDGPVLLDNPLSAKSARALSDSLPSLGVTGAADEAKRFPGMPEIGADVLVLTGTGRVTPGSPLSEETLRRAAGSAVRQLSGVESIAVALPAATVAEVAAVAEGVLLGSYSYTEHFSAVGGKAPRPSAKTLSRVTILSPAANDGGLKGALERAKAIGQGVNATRTLVNQPPSHLYPESFAQFARDYVKGLPVKVTVLDEKKLEKDGYGGILGVGKGSSRPPRLVKLEYSPAKSKINLALVGKGITFDSGGLSLKPGAGMQTMKLDMAGAAVVLAAVNAVAQLGLPVSVTGWLCLAENMPSGTAQRPSDVLTIFGGRTVEVLNTDAEGRLVMADALAAASREFPDAILDIATLTGAQMVALGKRVSGVMGDDGVRDAVKAAADRAGEQFWAMPLPEELRPSLDSTVADIANIGEKFGGMMTAAVFLREFVGEANGEKIPWAHLDIAGPAFNEGGSYGYTPKGATGVGLRTILAYVEDVVERATKNPS</sequence>